<dbReference type="Proteomes" id="UP000265020">
    <property type="component" value="Unassembled WGS sequence"/>
</dbReference>
<dbReference type="OMA" id="QAFICSY"/>
<accession>A0A3Q2D0T5</accession>
<dbReference type="Pfam" id="PF00059">
    <property type="entry name" value="Lectin_C"/>
    <property type="match status" value="1"/>
</dbReference>
<feature type="region of interest" description="Disordered" evidence="1">
    <location>
        <begin position="199"/>
        <end position="289"/>
    </location>
</feature>
<dbReference type="AlphaFoldDB" id="A0A3Q2D0T5"/>
<dbReference type="InterPro" id="IPR016187">
    <property type="entry name" value="CTDL_fold"/>
</dbReference>
<dbReference type="SMART" id="SM00034">
    <property type="entry name" value="CLECT"/>
    <property type="match status" value="1"/>
</dbReference>
<dbReference type="InterPro" id="IPR016186">
    <property type="entry name" value="C-type_lectin-like/link_sf"/>
</dbReference>
<keyword evidence="4" id="KW-1185">Reference proteome</keyword>
<feature type="compositionally biased region" description="Acidic residues" evidence="1">
    <location>
        <begin position="228"/>
        <end position="275"/>
    </location>
</feature>
<feature type="compositionally biased region" description="Acidic residues" evidence="1">
    <location>
        <begin position="135"/>
        <end position="145"/>
    </location>
</feature>
<dbReference type="GeneTree" id="ENSGT00940000166048"/>
<feature type="compositionally biased region" description="Basic and acidic residues" evidence="1">
    <location>
        <begin position="78"/>
        <end position="94"/>
    </location>
</feature>
<dbReference type="InterPro" id="IPR050111">
    <property type="entry name" value="C-type_lectin/snaclec_domain"/>
</dbReference>
<sequence>MPNFQSKVGENPEENQHPVVGDVIPAHGHVVVEHPAPQVLLSPKKQQENPDPEEQKEKEAEAEPKEKPGLTEVQGLKTDMKSEEKEELKPDPKPAAEAPVEEEAKPEAESELIEEPDLKVESEVKVEVKGQPQYELEEEEEDKEETDFRVQSEVRVETEVKMELEPEEVHVLNAAPEQFLEVEERHIDMEKKPMPIMELEPLDDGDVHGDEVSKPVLSEEEMAFREAFEEEETPAEHLTEEEEEEEEEEDKVDGEENLQEENEDQVSDEEVEPELAGEQSPDGIPETAALDEEPIDPEMQQAVPLPQNSFPAEEAEMGMYVRDGAAPEQFLEEPAMEEEGFPKMMGDDKYRQGARYCPGIVTDGKCHQFFRERKTFEDAEFFCQEQFSGGHLASITSQHLHQQLMSLVQQNSGYTRTWVGGLRIEKRFVWLDGSRWSYEDWLSGEPNHTSNVEYCVEILGDGKFNDFPCWNLQAFICSYPTQ</sequence>
<dbReference type="SUPFAM" id="SSF56436">
    <property type="entry name" value="C-type lectin-like"/>
    <property type="match status" value="1"/>
</dbReference>
<name>A0A3Q2D0T5_CYPVA</name>
<evidence type="ECO:0000313" key="3">
    <source>
        <dbReference type="Ensembl" id="ENSCVAP00000011928.1"/>
    </source>
</evidence>
<evidence type="ECO:0000313" key="4">
    <source>
        <dbReference type="Proteomes" id="UP000265020"/>
    </source>
</evidence>
<feature type="compositionally biased region" description="Basic and acidic residues" evidence="1">
    <location>
        <begin position="116"/>
        <end position="128"/>
    </location>
</feature>
<feature type="domain" description="C-type lectin" evidence="2">
    <location>
        <begin position="362"/>
        <end position="478"/>
    </location>
</feature>
<feature type="region of interest" description="Disordered" evidence="1">
    <location>
        <begin position="1"/>
        <end position="150"/>
    </location>
</feature>
<evidence type="ECO:0000259" key="2">
    <source>
        <dbReference type="PROSITE" id="PS50041"/>
    </source>
</evidence>
<dbReference type="PROSITE" id="PS50041">
    <property type="entry name" value="C_TYPE_LECTIN_2"/>
    <property type="match status" value="1"/>
</dbReference>
<dbReference type="Gene3D" id="3.10.100.10">
    <property type="entry name" value="Mannose-Binding Protein A, subunit A"/>
    <property type="match status" value="1"/>
</dbReference>
<reference evidence="3" key="2">
    <citation type="submission" date="2025-09" db="UniProtKB">
        <authorList>
            <consortium name="Ensembl"/>
        </authorList>
    </citation>
    <scope>IDENTIFICATION</scope>
</reference>
<reference evidence="3" key="1">
    <citation type="submission" date="2025-08" db="UniProtKB">
        <authorList>
            <consortium name="Ensembl"/>
        </authorList>
    </citation>
    <scope>IDENTIFICATION</scope>
</reference>
<feature type="compositionally biased region" description="Basic and acidic residues" evidence="1">
    <location>
        <begin position="45"/>
        <end position="69"/>
    </location>
</feature>
<dbReference type="Ensembl" id="ENSCVAT00000019042.1">
    <property type="protein sequence ID" value="ENSCVAP00000011928.1"/>
    <property type="gene ID" value="ENSCVAG00000000361.1"/>
</dbReference>
<proteinExistence type="predicted"/>
<organism evidence="3 4">
    <name type="scientific">Cyprinodon variegatus</name>
    <name type="common">Sheepshead minnow</name>
    <dbReference type="NCBI Taxonomy" id="28743"/>
    <lineage>
        <taxon>Eukaryota</taxon>
        <taxon>Metazoa</taxon>
        <taxon>Chordata</taxon>
        <taxon>Craniata</taxon>
        <taxon>Vertebrata</taxon>
        <taxon>Euteleostomi</taxon>
        <taxon>Actinopterygii</taxon>
        <taxon>Neopterygii</taxon>
        <taxon>Teleostei</taxon>
        <taxon>Neoteleostei</taxon>
        <taxon>Acanthomorphata</taxon>
        <taxon>Ovalentaria</taxon>
        <taxon>Atherinomorphae</taxon>
        <taxon>Cyprinodontiformes</taxon>
        <taxon>Cyprinodontidae</taxon>
        <taxon>Cyprinodon</taxon>
    </lineage>
</organism>
<dbReference type="PANTHER" id="PTHR22803">
    <property type="entry name" value="MANNOSE, PHOSPHOLIPASE, LECTIN RECEPTOR RELATED"/>
    <property type="match status" value="1"/>
</dbReference>
<evidence type="ECO:0000256" key="1">
    <source>
        <dbReference type="SAM" id="MobiDB-lite"/>
    </source>
</evidence>
<dbReference type="InterPro" id="IPR001304">
    <property type="entry name" value="C-type_lectin-like"/>
</dbReference>
<protein>
    <submittedName>
        <fullName evidence="3">ABC transporter F family member 4-like</fullName>
    </submittedName>
</protein>